<sequence length="139" mass="16065">MGAVFYVLARSSQRELLEKLALNLTPDKPVFVEDVEPEWQVLYKALEFMPWPRVLEFLDERLLLVGWSVDFDPFELASLVKPLLASGAQVPVGAVRLEEGEVFRVRTSPEICVIYEPINHNFFDDKELIAWLCRETQKL</sequence>
<evidence type="ECO:0000313" key="1">
    <source>
        <dbReference type="EMBL" id="MDH1054023.1"/>
    </source>
</evidence>
<gene>
    <name evidence="1" type="ORF">N5C05_04515</name>
</gene>
<dbReference type="Proteomes" id="UP001158730">
    <property type="component" value="Unassembled WGS sequence"/>
</dbReference>
<proteinExistence type="predicted"/>
<accession>A0AA42MYB8</accession>
<protein>
    <submittedName>
        <fullName evidence="1">Uncharacterized protein</fullName>
    </submittedName>
</protein>
<dbReference type="RefSeq" id="WP_280053060.1">
    <property type="nucleotide sequence ID" value="NZ_JAOBYN010000003.1"/>
</dbReference>
<dbReference type="EMBL" id="JAOBYN010000003">
    <property type="protein sequence ID" value="MDH1054023.1"/>
    <property type="molecule type" value="Genomic_DNA"/>
</dbReference>
<dbReference type="AlphaFoldDB" id="A0AA42MYB8"/>
<comment type="caution">
    <text evidence="1">The sequence shown here is derived from an EMBL/GenBank/DDBJ whole genome shotgun (WGS) entry which is preliminary data.</text>
</comment>
<name>A0AA42MYB8_AQUAC</name>
<reference evidence="1" key="1">
    <citation type="submission" date="2022-09" db="EMBL/GenBank/DDBJ databases">
        <title>Intensive care unit water sources are persistently colonized with multi-drug resistant bacteria and are the site of extensive horizontal gene transfer of antibiotic resistance genes.</title>
        <authorList>
            <person name="Diorio-Toth L."/>
        </authorList>
    </citation>
    <scope>NUCLEOTIDE SEQUENCE</scope>
    <source>
        <strain evidence="1">GD03990</strain>
    </source>
</reference>
<evidence type="ECO:0000313" key="2">
    <source>
        <dbReference type="Proteomes" id="UP001158730"/>
    </source>
</evidence>
<organism evidence="1 2">
    <name type="scientific">Aquipseudomonas alcaligenes</name>
    <name type="common">Pseudomonas alcaligenes</name>
    <dbReference type="NCBI Taxonomy" id="43263"/>
    <lineage>
        <taxon>Bacteria</taxon>
        <taxon>Pseudomonadati</taxon>
        <taxon>Pseudomonadota</taxon>
        <taxon>Gammaproteobacteria</taxon>
        <taxon>Pseudomonadales</taxon>
        <taxon>Pseudomonadaceae</taxon>
        <taxon>Aquipseudomonas</taxon>
    </lineage>
</organism>